<comment type="caution">
    <text evidence="1">The sequence shown here is derived from an EMBL/GenBank/DDBJ whole genome shotgun (WGS) entry which is preliminary data.</text>
</comment>
<name>A0A8H3PKE1_9LECA</name>
<sequence length="139" mass="14591">MNSMHPYSLGATINTQHRSRLPTQISLAHTKLTYGTTSMESIFGSLNNICTADLGGCDTAEGDVGQVTTATSLYDGRSLPATANIVLTPSAEFPIGNASDVVNAVVQVAKAAEQCMTESWRDTGATRSGLDGLHSDQQT</sequence>
<keyword evidence="2" id="KW-1185">Reference proteome</keyword>
<dbReference type="AlphaFoldDB" id="A0A8H3PKE1"/>
<evidence type="ECO:0000313" key="1">
    <source>
        <dbReference type="EMBL" id="CAF9942649.1"/>
    </source>
</evidence>
<organism evidence="1 2">
    <name type="scientific">Imshaugia aleurites</name>
    <dbReference type="NCBI Taxonomy" id="172621"/>
    <lineage>
        <taxon>Eukaryota</taxon>
        <taxon>Fungi</taxon>
        <taxon>Dikarya</taxon>
        <taxon>Ascomycota</taxon>
        <taxon>Pezizomycotina</taxon>
        <taxon>Lecanoromycetes</taxon>
        <taxon>OSLEUM clade</taxon>
        <taxon>Lecanoromycetidae</taxon>
        <taxon>Lecanorales</taxon>
        <taxon>Lecanorineae</taxon>
        <taxon>Parmeliaceae</taxon>
        <taxon>Imshaugia</taxon>
    </lineage>
</organism>
<evidence type="ECO:0000313" key="2">
    <source>
        <dbReference type="Proteomes" id="UP000664534"/>
    </source>
</evidence>
<dbReference type="EMBL" id="CAJPDT010000207">
    <property type="protein sequence ID" value="CAF9942649.1"/>
    <property type="molecule type" value="Genomic_DNA"/>
</dbReference>
<dbReference type="Proteomes" id="UP000664534">
    <property type="component" value="Unassembled WGS sequence"/>
</dbReference>
<accession>A0A8H3PKE1</accession>
<proteinExistence type="predicted"/>
<protein>
    <submittedName>
        <fullName evidence="1">Uncharacterized protein</fullName>
    </submittedName>
</protein>
<gene>
    <name evidence="1" type="ORF">IMSHALPRED_004342</name>
</gene>
<reference evidence="1" key="1">
    <citation type="submission" date="2021-03" db="EMBL/GenBank/DDBJ databases">
        <authorList>
            <person name="Tagirdzhanova G."/>
        </authorList>
    </citation>
    <scope>NUCLEOTIDE SEQUENCE</scope>
</reference>